<keyword evidence="5" id="KW-0378">Hydrolase</keyword>
<feature type="domain" description="Glycoside hydrolase family 57 N-terminal" evidence="4">
    <location>
        <begin position="18"/>
        <end position="444"/>
    </location>
</feature>
<dbReference type="OrthoDB" id="9759321at2"/>
<dbReference type="eggNOG" id="COG1449">
    <property type="taxonomic scope" value="Bacteria"/>
</dbReference>
<comment type="similarity">
    <text evidence="1 3">Belongs to the glycosyl hydrolase 57 family.</text>
</comment>
<evidence type="ECO:0000259" key="4">
    <source>
        <dbReference type="Pfam" id="PF03065"/>
    </source>
</evidence>
<dbReference type="CAZy" id="GH57">
    <property type="family name" value="Glycoside Hydrolase Family 57"/>
</dbReference>
<evidence type="ECO:0000256" key="2">
    <source>
        <dbReference type="ARBA" id="ARBA00023277"/>
    </source>
</evidence>
<dbReference type="InterPro" id="IPR027291">
    <property type="entry name" value="Glyco_hydro_38_N_sf"/>
</dbReference>
<dbReference type="PANTHER" id="PTHR36306">
    <property type="entry name" value="ALPHA-AMYLASE-RELATED-RELATED"/>
    <property type="match status" value="1"/>
</dbReference>
<protein>
    <submittedName>
        <fullName evidence="5">Glycoside hydrolase, family 57</fullName>
    </submittedName>
</protein>
<dbReference type="RefSeq" id="WP_012638631.1">
    <property type="nucleotide sequence ID" value="NC_011901.1"/>
</dbReference>
<dbReference type="InterPro" id="IPR011330">
    <property type="entry name" value="Glyco_hydro/deAcase_b/a-brl"/>
</dbReference>
<dbReference type="SUPFAM" id="SSF88713">
    <property type="entry name" value="Glycoside hydrolase/deacetylase"/>
    <property type="match status" value="1"/>
</dbReference>
<organism evidence="5 6">
    <name type="scientific">Thioalkalivibrio sulfidiphilus (strain HL-EbGR7)</name>
    <dbReference type="NCBI Taxonomy" id="396588"/>
    <lineage>
        <taxon>Bacteria</taxon>
        <taxon>Pseudomonadati</taxon>
        <taxon>Pseudomonadota</taxon>
        <taxon>Gammaproteobacteria</taxon>
        <taxon>Chromatiales</taxon>
        <taxon>Ectothiorhodospiraceae</taxon>
        <taxon>Thioalkalivibrio</taxon>
    </lineage>
</organism>
<evidence type="ECO:0000256" key="1">
    <source>
        <dbReference type="ARBA" id="ARBA00006821"/>
    </source>
</evidence>
<dbReference type="KEGG" id="tgr:Tgr7_2072"/>
<proteinExistence type="inferred from homology"/>
<dbReference type="GO" id="GO:0016787">
    <property type="term" value="F:hydrolase activity"/>
    <property type="evidence" value="ECO:0007669"/>
    <property type="project" value="UniProtKB-KW"/>
</dbReference>
<dbReference type="CDD" id="cd10796">
    <property type="entry name" value="GH57N_APU"/>
    <property type="match status" value="1"/>
</dbReference>
<name>B8GTQ8_THISH</name>
<gene>
    <name evidence="5" type="ordered locus">Tgr7_2072</name>
</gene>
<dbReference type="Proteomes" id="UP000002383">
    <property type="component" value="Chromosome"/>
</dbReference>
<reference evidence="5 6" key="1">
    <citation type="journal article" date="2011" name="Stand. Genomic Sci.">
        <title>Complete genome sequence of 'Thioalkalivibrio sulfidophilus' HL-EbGr7.</title>
        <authorList>
            <person name="Muyzer G."/>
            <person name="Sorokin D.Y."/>
            <person name="Mavromatis K."/>
            <person name="Lapidus A."/>
            <person name="Clum A."/>
            <person name="Ivanova N."/>
            <person name="Pati A."/>
            <person name="d'Haeseleer P."/>
            <person name="Woyke T."/>
            <person name="Kyrpides N.C."/>
        </authorList>
    </citation>
    <scope>NUCLEOTIDE SEQUENCE [LARGE SCALE GENOMIC DNA]</scope>
    <source>
        <strain evidence="5 6">HL-EbGR7</strain>
    </source>
</reference>
<dbReference type="EMBL" id="CP001339">
    <property type="protein sequence ID" value="ACL73152.1"/>
    <property type="molecule type" value="Genomic_DNA"/>
</dbReference>
<dbReference type="AlphaFoldDB" id="B8GTQ8"/>
<dbReference type="STRING" id="396588.Tgr7_2072"/>
<dbReference type="Gene3D" id="3.20.110.10">
    <property type="entry name" value="Glycoside hydrolase 38, N terminal domain"/>
    <property type="match status" value="1"/>
</dbReference>
<dbReference type="InterPro" id="IPR052046">
    <property type="entry name" value="GH57_Enzymes"/>
</dbReference>
<dbReference type="GO" id="GO:0005975">
    <property type="term" value="P:carbohydrate metabolic process"/>
    <property type="evidence" value="ECO:0007669"/>
    <property type="project" value="InterPro"/>
</dbReference>
<dbReference type="PANTHER" id="PTHR36306:SF1">
    <property type="entry name" value="ALPHA-AMYLASE-RELATED"/>
    <property type="match status" value="1"/>
</dbReference>
<evidence type="ECO:0000313" key="6">
    <source>
        <dbReference type="Proteomes" id="UP000002383"/>
    </source>
</evidence>
<keyword evidence="2 3" id="KW-0119">Carbohydrate metabolism</keyword>
<dbReference type="HOGENOM" id="CLU_005603_1_0_6"/>
<accession>B8GTQ8</accession>
<keyword evidence="6" id="KW-1185">Reference proteome</keyword>
<evidence type="ECO:0000256" key="3">
    <source>
        <dbReference type="RuleBase" id="RU361196"/>
    </source>
</evidence>
<sequence>MCAERARGGKPAPLRVVLCWHMHQPQYRDVQARRYALPWTYLHAIKDYVDMVAHLEAAPGARVVVNFAPVLLEQIDDYARQVHDNLDHGAEIRDPLLAALAAETPPAGEAERLQLAEACLKANQKHLIEPYPDYRMLTQMVHWLREHPAGLAYQSEGFFADLVTWYHLAWLGETVRREDGRVRALMEKGRGFDLHDRRTLLTVIGEILASVLPRYRKLAEAGRVELAFSPYAHPIVPLLLDLRAARESLPEAPLPAAKAYPGGEERVRWHLDRGMAVFERYFGRKPLGCWPSEGGLSTATVRLLSEHGIRWTASGETVLANSLREAGALEEGEDRRWLHRPYRVEKSDTACFFRDDGLSDAIGFKYADWHADDAVGEFVHHLETIAARGVEPDTVVSVILDGENAWEYYPANGYHFLTALYARLSDHPLIEMTTFADCVQAIPAPRALSRLVAGSWVYGTFSTWIGDKDKNRGWELLIEAKQHLDTAIRAGRLGGERLQQALEQLAICEGSDWCWWFGDYNPAVAVSDFERLYRHHLAVLYELMGEPVPEVLSRVLTHGGGHPAAGGTMRRGSEGHQ</sequence>
<dbReference type="InterPro" id="IPR004300">
    <property type="entry name" value="Glyco_hydro_57_N"/>
</dbReference>
<dbReference type="Pfam" id="PF03065">
    <property type="entry name" value="Glyco_hydro_57"/>
    <property type="match status" value="1"/>
</dbReference>
<evidence type="ECO:0000313" key="5">
    <source>
        <dbReference type="EMBL" id="ACL73152.1"/>
    </source>
</evidence>